<dbReference type="SMART" id="SM00490">
    <property type="entry name" value="HELICc"/>
    <property type="match status" value="1"/>
</dbReference>
<evidence type="ECO:0000259" key="25">
    <source>
        <dbReference type="PROSITE" id="PS51192"/>
    </source>
</evidence>
<dbReference type="SUPFAM" id="SSF47819">
    <property type="entry name" value="HRDC-like"/>
    <property type="match status" value="1"/>
</dbReference>
<evidence type="ECO:0000259" key="24">
    <source>
        <dbReference type="PROSITE" id="PS50967"/>
    </source>
</evidence>
<dbReference type="PROSITE" id="PS51192">
    <property type="entry name" value="HELICASE_ATP_BIND_1"/>
    <property type="match status" value="1"/>
</dbReference>
<dbReference type="GO" id="GO:0005737">
    <property type="term" value="C:cytoplasm"/>
    <property type="evidence" value="ECO:0007669"/>
    <property type="project" value="TreeGrafter"/>
</dbReference>
<evidence type="ECO:0000313" key="27">
    <source>
        <dbReference type="Proteomes" id="UP000046395"/>
    </source>
</evidence>
<keyword evidence="6" id="KW-0547">Nucleotide-binding</keyword>
<dbReference type="InterPro" id="IPR032284">
    <property type="entry name" value="RecQ_Zn-bd"/>
</dbReference>
<evidence type="ECO:0000256" key="17">
    <source>
        <dbReference type="ARBA" id="ARBA00034808"/>
    </source>
</evidence>
<keyword evidence="12" id="KW-0238">DNA-binding</keyword>
<feature type="domain" description="Helicase C-terminal" evidence="26">
    <location>
        <begin position="676"/>
        <end position="822"/>
    </location>
</feature>
<accession>A0A5S6R1X4</accession>
<comment type="subcellular location">
    <subcellularLocation>
        <location evidence="2">Nucleus</location>
    </subcellularLocation>
</comment>
<evidence type="ECO:0000256" key="6">
    <source>
        <dbReference type="ARBA" id="ARBA00022741"/>
    </source>
</evidence>
<dbReference type="CDD" id="cd18794">
    <property type="entry name" value="SF2_C_RecQ"/>
    <property type="match status" value="1"/>
</dbReference>
<comment type="catalytic activity">
    <reaction evidence="16">
        <text>Couples ATP hydrolysis with the unwinding of duplex DNA by translocating in the 3'-5' direction.</text>
        <dbReference type="EC" id="5.6.2.4"/>
    </reaction>
</comment>
<comment type="cofactor">
    <cofactor evidence="1">
        <name>Zn(2+)</name>
        <dbReference type="ChEBI" id="CHEBI:29105"/>
    </cofactor>
</comment>
<evidence type="ECO:0000256" key="16">
    <source>
        <dbReference type="ARBA" id="ARBA00034617"/>
    </source>
</evidence>
<dbReference type="Gene3D" id="1.10.150.80">
    <property type="entry name" value="HRDC domain"/>
    <property type="match status" value="1"/>
</dbReference>
<keyword evidence="15" id="KW-0539">Nucleus</keyword>
<evidence type="ECO:0000256" key="7">
    <source>
        <dbReference type="ARBA" id="ARBA00022763"/>
    </source>
</evidence>
<dbReference type="InterPro" id="IPR002121">
    <property type="entry name" value="HRDC_dom"/>
</dbReference>
<dbReference type="FunFam" id="3.40.50.300:FF:000340">
    <property type="entry name" value="Bloom syndrome, RecQ helicase"/>
    <property type="match status" value="1"/>
</dbReference>
<feature type="region of interest" description="Disordered" evidence="23">
    <location>
        <begin position="326"/>
        <end position="371"/>
    </location>
</feature>
<dbReference type="EC" id="5.6.2.4" evidence="17"/>
<keyword evidence="13" id="KW-0234">DNA repair</keyword>
<dbReference type="InterPro" id="IPR027417">
    <property type="entry name" value="P-loop_NTPase"/>
</dbReference>
<comment type="similarity">
    <text evidence="3">Belongs to the helicase family. RecQ subfamily.</text>
</comment>
<dbReference type="Gene3D" id="3.40.50.300">
    <property type="entry name" value="P-loop containing nucleotide triphosphate hydrolases"/>
    <property type="match status" value="2"/>
</dbReference>
<evidence type="ECO:0000313" key="28">
    <source>
        <dbReference type="WBParaSite" id="TMUE_3000013651.1"/>
    </source>
</evidence>
<dbReference type="PANTHER" id="PTHR13710:SF153">
    <property type="entry name" value="RECQ-LIKE DNA HELICASE BLM"/>
    <property type="match status" value="1"/>
</dbReference>
<evidence type="ECO:0000256" key="14">
    <source>
        <dbReference type="ARBA" id="ARBA00023235"/>
    </source>
</evidence>
<dbReference type="GO" id="GO:0043138">
    <property type="term" value="F:3'-5' DNA helicase activity"/>
    <property type="evidence" value="ECO:0007669"/>
    <property type="project" value="UniProtKB-EC"/>
</dbReference>
<keyword evidence="14" id="KW-0413">Isomerase</keyword>
<feature type="domain" description="HRDC" evidence="24">
    <location>
        <begin position="1011"/>
        <end position="1092"/>
    </location>
</feature>
<evidence type="ECO:0000256" key="2">
    <source>
        <dbReference type="ARBA" id="ARBA00004123"/>
    </source>
</evidence>
<dbReference type="WBParaSite" id="TMUE_3000013651.1">
    <property type="protein sequence ID" value="TMUE_3000013651.1"/>
    <property type="gene ID" value="WBGene00291173"/>
</dbReference>
<dbReference type="STRING" id="70415.A0A5S6R1X4"/>
<organism evidence="27 28">
    <name type="scientific">Trichuris muris</name>
    <name type="common">Mouse whipworm</name>
    <dbReference type="NCBI Taxonomy" id="70415"/>
    <lineage>
        <taxon>Eukaryota</taxon>
        <taxon>Metazoa</taxon>
        <taxon>Ecdysozoa</taxon>
        <taxon>Nematoda</taxon>
        <taxon>Enoplea</taxon>
        <taxon>Dorylaimia</taxon>
        <taxon>Trichinellida</taxon>
        <taxon>Trichuridae</taxon>
        <taxon>Trichuris</taxon>
    </lineage>
</organism>
<dbReference type="GO" id="GO:0006260">
    <property type="term" value="P:DNA replication"/>
    <property type="evidence" value="ECO:0007669"/>
    <property type="project" value="UniProtKB-KW"/>
</dbReference>
<dbReference type="GO" id="GO:0005694">
    <property type="term" value="C:chromosome"/>
    <property type="evidence" value="ECO:0007669"/>
    <property type="project" value="TreeGrafter"/>
</dbReference>
<evidence type="ECO:0000256" key="9">
    <source>
        <dbReference type="ARBA" id="ARBA00022806"/>
    </source>
</evidence>
<evidence type="ECO:0000256" key="4">
    <source>
        <dbReference type="ARBA" id="ARBA00022705"/>
    </source>
</evidence>
<dbReference type="SMART" id="SM00341">
    <property type="entry name" value="HRDC"/>
    <property type="match status" value="1"/>
</dbReference>
<evidence type="ECO:0000256" key="12">
    <source>
        <dbReference type="ARBA" id="ARBA00023125"/>
    </source>
</evidence>
<feature type="compositionally biased region" description="Polar residues" evidence="23">
    <location>
        <begin position="326"/>
        <end position="337"/>
    </location>
</feature>
<dbReference type="InterPro" id="IPR036390">
    <property type="entry name" value="WH_DNA-bd_sf"/>
</dbReference>
<dbReference type="Gene3D" id="1.10.10.10">
    <property type="entry name" value="Winged helix-like DNA-binding domain superfamily/Winged helix DNA-binding domain"/>
    <property type="match status" value="1"/>
</dbReference>
<keyword evidence="7" id="KW-0227">DNA damage</keyword>
<evidence type="ECO:0000256" key="3">
    <source>
        <dbReference type="ARBA" id="ARBA00005446"/>
    </source>
</evidence>
<keyword evidence="27" id="KW-1185">Reference proteome</keyword>
<dbReference type="SUPFAM" id="SSF52540">
    <property type="entry name" value="P-loop containing nucleoside triphosphate hydrolases"/>
    <property type="match status" value="1"/>
</dbReference>
<evidence type="ECO:0000256" key="15">
    <source>
        <dbReference type="ARBA" id="ARBA00023242"/>
    </source>
</evidence>
<dbReference type="SMART" id="SM00487">
    <property type="entry name" value="DEXDc"/>
    <property type="match status" value="1"/>
</dbReference>
<comment type="catalytic activity">
    <reaction evidence="19">
        <text>ATP + H2O = ADP + phosphate + H(+)</text>
        <dbReference type="Rhea" id="RHEA:13065"/>
        <dbReference type="ChEBI" id="CHEBI:15377"/>
        <dbReference type="ChEBI" id="CHEBI:15378"/>
        <dbReference type="ChEBI" id="CHEBI:30616"/>
        <dbReference type="ChEBI" id="CHEBI:43474"/>
        <dbReference type="ChEBI" id="CHEBI:456216"/>
    </reaction>
</comment>
<reference evidence="28" key="1">
    <citation type="submission" date="2019-12" db="UniProtKB">
        <authorList>
            <consortium name="WormBaseParasite"/>
        </authorList>
    </citation>
    <scope>IDENTIFICATION</scope>
</reference>
<evidence type="ECO:0000256" key="1">
    <source>
        <dbReference type="ARBA" id="ARBA00001947"/>
    </source>
</evidence>
<dbReference type="InterPro" id="IPR004589">
    <property type="entry name" value="DNA_helicase_ATP-dep_RecQ"/>
</dbReference>
<feature type="region of interest" description="Disordered" evidence="23">
    <location>
        <begin position="1154"/>
        <end position="1196"/>
    </location>
</feature>
<keyword evidence="5" id="KW-0479">Metal-binding</keyword>
<dbReference type="InterPro" id="IPR044876">
    <property type="entry name" value="HRDC_dom_sf"/>
</dbReference>
<evidence type="ECO:0000256" key="21">
    <source>
        <dbReference type="ARBA" id="ARBA00076065"/>
    </source>
</evidence>
<dbReference type="GO" id="GO:0005634">
    <property type="term" value="C:nucleus"/>
    <property type="evidence" value="ECO:0007669"/>
    <property type="project" value="UniProtKB-SubCell"/>
</dbReference>
<keyword evidence="9" id="KW-0347">Helicase</keyword>
<dbReference type="PANTHER" id="PTHR13710">
    <property type="entry name" value="DNA HELICASE RECQ FAMILY MEMBER"/>
    <property type="match status" value="1"/>
</dbReference>
<evidence type="ECO:0000256" key="22">
    <source>
        <dbReference type="ARBA" id="ARBA00076271"/>
    </source>
</evidence>
<dbReference type="GO" id="GO:0016787">
    <property type="term" value="F:hydrolase activity"/>
    <property type="evidence" value="ECO:0007669"/>
    <property type="project" value="UniProtKB-KW"/>
</dbReference>
<evidence type="ECO:0000256" key="20">
    <source>
        <dbReference type="ARBA" id="ARBA00073450"/>
    </source>
</evidence>
<sequence>MERRKFNFKKICDLPAKLIKRLPSDCPTPNHNGIIHSPPKASPGPSSSAQASTSNLRVPPSDPICSNKLFPSGDNASTKKDDAKFVAVNKRSALDESFEIPASLLDEFDDDFADPFSPPKKCPPVFLSETPSLRRSPRLSALSAACGTVRQSSSTKKQLFNGNETPAAFSELGFKSLCTGGDVKRLSSPDRVAKHAVAKAVSKTKPKGRKMEMENAIVDGEPQPHSVTCGKAVSPEEVNKVVESVGKSTSLHPKTEDAEEASKLLNILEGDLQNLSVLMSNVLDKVPLQSIVGLLPDDYREAYKLAALLRKKLIARCRGLRKLTSDTVAGSSSPLNSSRDEFVSEVSPASHEGQRKSATQSRPERTARNVTTLVEVPLNSLEFGKSQYFTSLPDEADETASQQSLSPLCLSPLPALDDYGSISPLKLGAHGKFRNFLHDDSAMFTRSDYPHNASMMTALHSVFGLKQFRHKQLEAINATMLGNDCFILMPTGAGKSLCYQLPAVLSQGVTVVVSPLKSLIEDQVQKMQALQVGAVSLSGEVSAAKLDQLKVQLYQKRLTIKLVYVTPEKLTASTMLMDVLDNLYERQLLTRFVIDEAHCVSQWGHDFRPDYKRMSMLRERFPSVPLMALTATATPKIVVDTKNQLNMQSSKLFISSFVRSNLRYKVVEKEKKTLMTIVSMLKGIYQGSSGIIYCLSRKECEEVAVLLCSHRIKAEAYHAGQADGRRSKVQREWLMGKVQVICATIAFGMGIDKPDVRFVIHYSLPKSIEGYYQETGRAGRDGLPAHCILFYNYQDSIRLRRLMESESCKSSTVLDMHRQNLLLVVSYAENVGVCRRKVLVEHFGEIYDSAACKAEESTSCDVCMNRNPPSLFDYTEDACLIVHTYQAMDRVSHGRCTLRQLADVYRGANTKDMSSTGRQSQAYGRGAKLGMRGTLRVMHHLVCEQIFVEQLFTTSMDHVVSYMRLGPQAQALLSGDKKVHIYLESSGAKSESISTVTEGVMAMEKNRFKHTDISERCLVSLNNWLCQVAEAEGLSNVNAILSADAIRQIACWLPRTQSELLGVDTMTEGKLGKYGSDIMRLLEPFWNELDQRESERMNQELLRLEQRTFPTQRSMMASSSMGSSRAQDAIDLTMSPIGTTGFVKASSIKGKGYSRGRGKFTGIRKFRSKRTRARSSQSSSQKKKRLTVGPPTANFH</sequence>
<dbReference type="InterPro" id="IPR036388">
    <property type="entry name" value="WH-like_DNA-bd_sf"/>
</dbReference>
<dbReference type="InterPro" id="IPR001650">
    <property type="entry name" value="Helicase_C-like"/>
</dbReference>
<keyword evidence="4" id="KW-0235">DNA replication</keyword>
<dbReference type="Proteomes" id="UP000046395">
    <property type="component" value="Unassembled WGS sequence"/>
</dbReference>
<evidence type="ECO:0000256" key="18">
    <source>
        <dbReference type="ARBA" id="ARBA00044542"/>
    </source>
</evidence>
<dbReference type="Pfam" id="PF00270">
    <property type="entry name" value="DEAD"/>
    <property type="match status" value="1"/>
</dbReference>
<dbReference type="PROSITE" id="PS50967">
    <property type="entry name" value="HRDC"/>
    <property type="match status" value="1"/>
</dbReference>
<dbReference type="InterPro" id="IPR018982">
    <property type="entry name" value="RQC_domain"/>
</dbReference>
<dbReference type="GO" id="GO:0000724">
    <property type="term" value="P:double-strand break repair via homologous recombination"/>
    <property type="evidence" value="ECO:0007669"/>
    <property type="project" value="TreeGrafter"/>
</dbReference>
<dbReference type="SMART" id="SM00956">
    <property type="entry name" value="RQC"/>
    <property type="match status" value="1"/>
</dbReference>
<dbReference type="GO" id="GO:0005524">
    <property type="term" value="F:ATP binding"/>
    <property type="evidence" value="ECO:0007669"/>
    <property type="project" value="UniProtKB-KW"/>
</dbReference>
<dbReference type="SUPFAM" id="SSF46785">
    <property type="entry name" value="Winged helix' DNA-binding domain"/>
    <property type="match status" value="1"/>
</dbReference>
<dbReference type="Pfam" id="PF09382">
    <property type="entry name" value="RQC"/>
    <property type="match status" value="1"/>
</dbReference>
<keyword evidence="8" id="KW-0378">Hydrolase</keyword>
<keyword evidence="11" id="KW-0067">ATP-binding</keyword>
<dbReference type="InterPro" id="IPR010997">
    <property type="entry name" value="HRDC-like_sf"/>
</dbReference>
<dbReference type="AlphaFoldDB" id="A0A5S6R1X4"/>
<evidence type="ECO:0000256" key="19">
    <source>
        <dbReference type="ARBA" id="ARBA00049360"/>
    </source>
</evidence>
<evidence type="ECO:0000256" key="10">
    <source>
        <dbReference type="ARBA" id="ARBA00022833"/>
    </source>
</evidence>
<dbReference type="GO" id="GO:0003677">
    <property type="term" value="F:DNA binding"/>
    <property type="evidence" value="ECO:0007669"/>
    <property type="project" value="UniProtKB-KW"/>
</dbReference>
<feature type="domain" description="Helicase ATP-binding" evidence="25">
    <location>
        <begin position="476"/>
        <end position="651"/>
    </location>
</feature>
<name>A0A5S6R1X4_TRIMR</name>
<dbReference type="Pfam" id="PF00570">
    <property type="entry name" value="HRDC"/>
    <property type="match status" value="1"/>
</dbReference>
<evidence type="ECO:0000256" key="23">
    <source>
        <dbReference type="SAM" id="MobiDB-lite"/>
    </source>
</evidence>
<evidence type="ECO:0000256" key="13">
    <source>
        <dbReference type="ARBA" id="ARBA00023204"/>
    </source>
</evidence>
<feature type="compositionally biased region" description="Basic residues" evidence="23">
    <location>
        <begin position="1154"/>
        <end position="1173"/>
    </location>
</feature>
<evidence type="ECO:0000259" key="26">
    <source>
        <dbReference type="PROSITE" id="PS51194"/>
    </source>
</evidence>
<dbReference type="GO" id="GO:0046872">
    <property type="term" value="F:metal ion binding"/>
    <property type="evidence" value="ECO:0007669"/>
    <property type="project" value="UniProtKB-KW"/>
</dbReference>
<dbReference type="InterPro" id="IPR014001">
    <property type="entry name" value="Helicase_ATP-bd"/>
</dbReference>
<protein>
    <recommendedName>
        <fullName evidence="20">RecQ-like DNA helicase BLM</fullName>
        <ecNumber evidence="17">5.6.2.4</ecNumber>
    </recommendedName>
    <alternativeName>
        <fullName evidence="21">Bloom syndrome protein homolog</fullName>
    </alternativeName>
    <alternativeName>
        <fullName evidence="18">DNA 3'-5' helicase BLM</fullName>
    </alternativeName>
    <alternativeName>
        <fullName evidence="22">RecQ helicase homolog</fullName>
    </alternativeName>
</protein>
<proteinExistence type="inferred from homology"/>
<feature type="region of interest" description="Disordered" evidence="23">
    <location>
        <begin position="29"/>
        <end position="79"/>
    </location>
</feature>
<dbReference type="PROSITE" id="PS51194">
    <property type="entry name" value="HELICASE_CTER"/>
    <property type="match status" value="1"/>
</dbReference>
<evidence type="ECO:0000256" key="8">
    <source>
        <dbReference type="ARBA" id="ARBA00022801"/>
    </source>
</evidence>
<evidence type="ECO:0000256" key="5">
    <source>
        <dbReference type="ARBA" id="ARBA00022723"/>
    </source>
</evidence>
<dbReference type="GO" id="GO:0009378">
    <property type="term" value="F:four-way junction helicase activity"/>
    <property type="evidence" value="ECO:0007669"/>
    <property type="project" value="TreeGrafter"/>
</dbReference>
<evidence type="ECO:0000256" key="11">
    <source>
        <dbReference type="ARBA" id="ARBA00022840"/>
    </source>
</evidence>
<dbReference type="InterPro" id="IPR011545">
    <property type="entry name" value="DEAD/DEAH_box_helicase_dom"/>
</dbReference>
<dbReference type="Pfam" id="PF00271">
    <property type="entry name" value="Helicase_C"/>
    <property type="match status" value="1"/>
</dbReference>
<dbReference type="NCBIfam" id="TIGR00614">
    <property type="entry name" value="recQ_fam"/>
    <property type="match status" value="1"/>
</dbReference>
<dbReference type="FunFam" id="3.40.50.300:FF:000537">
    <property type="entry name" value="Bloom syndrome RecQ-like helicase"/>
    <property type="match status" value="1"/>
</dbReference>
<dbReference type="GO" id="GO:0007131">
    <property type="term" value="P:reciprocal meiotic recombination"/>
    <property type="evidence" value="ECO:0007669"/>
    <property type="project" value="UniProtKB-ARBA"/>
</dbReference>
<keyword evidence="10" id="KW-0862">Zinc</keyword>
<feature type="compositionally biased region" description="Low complexity" evidence="23">
    <location>
        <begin position="37"/>
        <end position="54"/>
    </location>
</feature>
<dbReference type="Pfam" id="PF16124">
    <property type="entry name" value="RecQ_Zn_bind"/>
    <property type="match status" value="1"/>
</dbReference>